<sequence>MGYANSDHLLSLFPLSREPRSSSPNCEYSTAVWKCVLLRTRPSGRLFSNWQELLSWIKRDSQQAPAALRCSCYNLPSVEAEK</sequence>
<organism evidence="1">
    <name type="scientific">Brassica cretica</name>
    <name type="common">Mustard</name>
    <dbReference type="NCBI Taxonomy" id="69181"/>
    <lineage>
        <taxon>Eukaryota</taxon>
        <taxon>Viridiplantae</taxon>
        <taxon>Streptophyta</taxon>
        <taxon>Embryophyta</taxon>
        <taxon>Tracheophyta</taxon>
        <taxon>Spermatophyta</taxon>
        <taxon>Magnoliopsida</taxon>
        <taxon>eudicotyledons</taxon>
        <taxon>Gunneridae</taxon>
        <taxon>Pentapetalae</taxon>
        <taxon>rosids</taxon>
        <taxon>malvids</taxon>
        <taxon>Brassicales</taxon>
        <taxon>Brassicaceae</taxon>
        <taxon>Brassiceae</taxon>
        <taxon>Brassica</taxon>
    </lineage>
</organism>
<gene>
    <name evidence="1" type="ORF">F2Q70_00015241</name>
</gene>
<proteinExistence type="predicted"/>
<dbReference type="EMBL" id="QGKY02001250">
    <property type="protein sequence ID" value="KAF2561917.1"/>
    <property type="molecule type" value="Genomic_DNA"/>
</dbReference>
<comment type="caution">
    <text evidence="1">The sequence shown here is derived from an EMBL/GenBank/DDBJ whole genome shotgun (WGS) entry which is preliminary data.</text>
</comment>
<accession>A0A8S9HXN0</accession>
<evidence type="ECO:0000313" key="1">
    <source>
        <dbReference type="EMBL" id="KAF2561917.1"/>
    </source>
</evidence>
<protein>
    <submittedName>
        <fullName evidence="1">Uncharacterized protein</fullName>
    </submittedName>
</protein>
<dbReference type="AlphaFoldDB" id="A0A8S9HXN0"/>
<name>A0A8S9HXN0_BRACR</name>
<reference evidence="1" key="1">
    <citation type="submission" date="2019-12" db="EMBL/GenBank/DDBJ databases">
        <title>Genome sequencing and annotation of Brassica cretica.</title>
        <authorList>
            <person name="Studholme D.J."/>
            <person name="Sarris P.F."/>
        </authorList>
    </citation>
    <scope>NUCLEOTIDE SEQUENCE</scope>
    <source>
        <strain evidence="1">PFS-102/07</strain>
        <tissue evidence="1">Leaf</tissue>
    </source>
</reference>